<reference evidence="1" key="1">
    <citation type="submission" date="2014-11" db="EMBL/GenBank/DDBJ databases">
        <authorList>
            <person name="Amaro Gonzalez C."/>
        </authorList>
    </citation>
    <scope>NUCLEOTIDE SEQUENCE</scope>
</reference>
<evidence type="ECO:0000313" key="1">
    <source>
        <dbReference type="EMBL" id="JAH07714.1"/>
    </source>
</evidence>
<name>A0A0E9PT76_ANGAN</name>
<organism evidence="1">
    <name type="scientific">Anguilla anguilla</name>
    <name type="common">European freshwater eel</name>
    <name type="synonym">Muraena anguilla</name>
    <dbReference type="NCBI Taxonomy" id="7936"/>
    <lineage>
        <taxon>Eukaryota</taxon>
        <taxon>Metazoa</taxon>
        <taxon>Chordata</taxon>
        <taxon>Craniata</taxon>
        <taxon>Vertebrata</taxon>
        <taxon>Euteleostomi</taxon>
        <taxon>Actinopterygii</taxon>
        <taxon>Neopterygii</taxon>
        <taxon>Teleostei</taxon>
        <taxon>Anguilliformes</taxon>
        <taxon>Anguillidae</taxon>
        <taxon>Anguilla</taxon>
    </lineage>
</organism>
<dbReference type="EMBL" id="GBXM01100863">
    <property type="protein sequence ID" value="JAH07714.1"/>
    <property type="molecule type" value="Transcribed_RNA"/>
</dbReference>
<accession>A0A0E9PT76</accession>
<sequence length="44" mass="5074">MEPTILGSFKTSTKHLLNACLKNVIIRRLFKMQHQNEPSCCENV</sequence>
<proteinExistence type="predicted"/>
<dbReference type="AlphaFoldDB" id="A0A0E9PT76"/>
<reference evidence="1" key="2">
    <citation type="journal article" date="2015" name="Fish Shellfish Immunol.">
        <title>Early steps in the European eel (Anguilla anguilla)-Vibrio vulnificus interaction in the gills: Role of the RtxA13 toxin.</title>
        <authorList>
            <person name="Callol A."/>
            <person name="Pajuelo D."/>
            <person name="Ebbesson L."/>
            <person name="Teles M."/>
            <person name="MacKenzie S."/>
            <person name="Amaro C."/>
        </authorList>
    </citation>
    <scope>NUCLEOTIDE SEQUENCE</scope>
</reference>
<protein>
    <submittedName>
        <fullName evidence="1">Uncharacterized protein</fullName>
    </submittedName>
</protein>